<dbReference type="AlphaFoldDB" id="A0A645CYB9"/>
<proteinExistence type="predicted"/>
<dbReference type="EMBL" id="VSSQ01031173">
    <property type="protein sequence ID" value="MPM81964.1"/>
    <property type="molecule type" value="Genomic_DNA"/>
</dbReference>
<protein>
    <submittedName>
        <fullName evidence="1">Uncharacterized protein</fullName>
    </submittedName>
</protein>
<reference evidence="1" key="1">
    <citation type="submission" date="2019-08" db="EMBL/GenBank/DDBJ databases">
        <authorList>
            <person name="Kucharzyk K."/>
            <person name="Murdoch R.W."/>
            <person name="Higgins S."/>
            <person name="Loffler F."/>
        </authorList>
    </citation>
    <scope>NUCLEOTIDE SEQUENCE</scope>
</reference>
<evidence type="ECO:0000313" key="1">
    <source>
        <dbReference type="EMBL" id="MPM81964.1"/>
    </source>
</evidence>
<name>A0A645CYB9_9ZZZZ</name>
<organism evidence="1">
    <name type="scientific">bioreactor metagenome</name>
    <dbReference type="NCBI Taxonomy" id="1076179"/>
    <lineage>
        <taxon>unclassified sequences</taxon>
        <taxon>metagenomes</taxon>
        <taxon>ecological metagenomes</taxon>
    </lineage>
</organism>
<accession>A0A645CYB9</accession>
<comment type="caution">
    <text evidence="1">The sequence shown here is derived from an EMBL/GenBank/DDBJ whole genome shotgun (WGS) entry which is preliminary data.</text>
</comment>
<gene>
    <name evidence="1" type="ORF">SDC9_129022</name>
</gene>
<sequence>MWLSNREISNKVIDKRISESKNDYLTYCAMCRDFFANHGKPSLHLLDLIFAQDVSARAARRGPGYSDRHENRARLKRKLMKELWSETMPEEKNYASIQLTFSDEVEKQLEDRLILVEDIQQVIEYAQKTGKRFKQPQSGHLLAHYKPTRVTYWVEYLPKGEGYEVFKAYSHRMELGEETKA</sequence>